<dbReference type="GO" id="GO:0005524">
    <property type="term" value="F:ATP binding"/>
    <property type="evidence" value="ECO:0007669"/>
    <property type="project" value="UniProtKB-KW"/>
</dbReference>
<feature type="domain" description="Bacterial type II secretion system protein E" evidence="4">
    <location>
        <begin position="338"/>
        <end position="352"/>
    </location>
</feature>
<dbReference type="PANTHER" id="PTHR30258">
    <property type="entry name" value="TYPE II SECRETION SYSTEM PROTEIN GSPE-RELATED"/>
    <property type="match status" value="1"/>
</dbReference>
<dbReference type="GO" id="GO:0016887">
    <property type="term" value="F:ATP hydrolysis activity"/>
    <property type="evidence" value="ECO:0007669"/>
    <property type="project" value="TreeGrafter"/>
</dbReference>
<dbReference type="InterPro" id="IPR001482">
    <property type="entry name" value="T2SS/T4SS_dom"/>
</dbReference>
<comment type="similarity">
    <text evidence="1">Belongs to the GSP E family.</text>
</comment>
<dbReference type="CDD" id="cd01129">
    <property type="entry name" value="PulE-GspE-like"/>
    <property type="match status" value="1"/>
</dbReference>
<dbReference type="PROSITE" id="PS00662">
    <property type="entry name" value="T2SP_E"/>
    <property type="match status" value="1"/>
</dbReference>
<proteinExistence type="inferred from homology"/>
<dbReference type="Gene3D" id="3.40.50.300">
    <property type="entry name" value="P-loop containing nucleotide triphosphate hydrolases"/>
    <property type="match status" value="1"/>
</dbReference>
<name>A0A9X4R587_9BURK</name>
<evidence type="ECO:0000259" key="4">
    <source>
        <dbReference type="PROSITE" id="PS00662"/>
    </source>
</evidence>
<gene>
    <name evidence="5" type="ORF">EXJ73_12830</name>
</gene>
<dbReference type="Proteomes" id="UP001152766">
    <property type="component" value="Unassembled WGS sequence"/>
</dbReference>
<protein>
    <submittedName>
        <fullName evidence="5">Type II/IV secretion system protein</fullName>
    </submittedName>
</protein>
<dbReference type="AlphaFoldDB" id="A0A9X4R587"/>
<evidence type="ECO:0000313" key="5">
    <source>
        <dbReference type="EMBL" id="MDG0863351.1"/>
    </source>
</evidence>
<dbReference type="Gene3D" id="3.30.450.90">
    <property type="match status" value="1"/>
</dbReference>
<accession>A0A9X4R587</accession>
<keyword evidence="2" id="KW-0547">Nucleotide-binding</keyword>
<dbReference type="Pfam" id="PF00437">
    <property type="entry name" value="T2SSE"/>
    <property type="match status" value="1"/>
</dbReference>
<sequence>MRGQSMNAVLQQDPDVLTRLPASDAPWTLTFQPWPHADAQRWRAVMAQSARGRLALLADRPLEPLLRLRIESRLKKPVLWWPCEASEIDALLEASEADYRALGELDESFNNGHEAEAAQELSALHLAEQASPVVRLLDATLYDALQDGASDIHFECQLRGMKIRSRIDGVMLDVKAIDGVQAAEQLVSRLKVMAELDIGERRLPQDGRFKLRVQGREVDFRLSIMPSVFGEDAVVRVLDRAQVEAQGSLTLDALGFEPEARAQIRALARQPHGMLLVTGPTGSGKTTTLYAAISEVNTGRDKIITIEDPVEYQLPGVVQIPVNEKKGLSFARGLRSVLRHDPDRVMVGEIRDAETAQIAVQAALTGHLVFSTVHANNAFDVVGRFMHMGLDLYNVVSALNGVLAQRLMRINCRHCLQPLPATAEQLRDHGLPEDARLLHGRGCAHCRGTGYKGRRAVSELLWLDDELRDLIAGRAPLGRIKEAARGRGMRSLRDAAVALVLRGESTLEELERVTLAD</sequence>
<reference evidence="5" key="1">
    <citation type="submission" date="2019-02" db="EMBL/GenBank/DDBJ databases">
        <title>Draft genome of the type strain Pelomonas aquatica CCUG 52575T.</title>
        <authorList>
            <person name="Gomila M."/>
            <person name="Lalucat J."/>
        </authorList>
    </citation>
    <scope>NUCLEOTIDE SEQUENCE</scope>
    <source>
        <strain evidence="5">CCUG 52575</strain>
    </source>
</reference>
<organism evidence="5 6">
    <name type="scientific">Pelomonas aquatica</name>
    <dbReference type="NCBI Taxonomy" id="431058"/>
    <lineage>
        <taxon>Bacteria</taxon>
        <taxon>Pseudomonadati</taxon>
        <taxon>Pseudomonadota</taxon>
        <taxon>Betaproteobacteria</taxon>
        <taxon>Burkholderiales</taxon>
        <taxon>Sphaerotilaceae</taxon>
        <taxon>Roseateles</taxon>
    </lineage>
</organism>
<comment type="caution">
    <text evidence="5">The sequence shown here is derived from an EMBL/GenBank/DDBJ whole genome shotgun (WGS) entry which is preliminary data.</text>
</comment>
<dbReference type="InterPro" id="IPR027417">
    <property type="entry name" value="P-loop_NTPase"/>
</dbReference>
<evidence type="ECO:0000256" key="2">
    <source>
        <dbReference type="ARBA" id="ARBA00022741"/>
    </source>
</evidence>
<evidence type="ECO:0000256" key="3">
    <source>
        <dbReference type="ARBA" id="ARBA00022840"/>
    </source>
</evidence>
<evidence type="ECO:0000313" key="6">
    <source>
        <dbReference type="Proteomes" id="UP001152766"/>
    </source>
</evidence>
<evidence type="ECO:0000256" key="1">
    <source>
        <dbReference type="ARBA" id="ARBA00006611"/>
    </source>
</evidence>
<dbReference type="PANTHER" id="PTHR30258:SF1">
    <property type="entry name" value="PROTEIN TRANSPORT PROTEIN HOFB HOMOLOG"/>
    <property type="match status" value="1"/>
</dbReference>
<dbReference type="SUPFAM" id="SSF52540">
    <property type="entry name" value="P-loop containing nucleoside triphosphate hydrolases"/>
    <property type="match status" value="1"/>
</dbReference>
<keyword evidence="6" id="KW-1185">Reference proteome</keyword>
<dbReference type="GO" id="GO:0005886">
    <property type="term" value="C:plasma membrane"/>
    <property type="evidence" value="ECO:0007669"/>
    <property type="project" value="TreeGrafter"/>
</dbReference>
<keyword evidence="3" id="KW-0067">ATP-binding</keyword>
<dbReference type="EMBL" id="SGUG01000017">
    <property type="protein sequence ID" value="MDG0863351.1"/>
    <property type="molecule type" value="Genomic_DNA"/>
</dbReference>